<name>A0ABP8NBP4_9BACT</name>
<dbReference type="EMBL" id="BAABFA010000010">
    <property type="protein sequence ID" value="GAA4464630.1"/>
    <property type="molecule type" value="Genomic_DNA"/>
</dbReference>
<dbReference type="Pfam" id="PF00117">
    <property type="entry name" value="GATase"/>
    <property type="match status" value="1"/>
</dbReference>
<dbReference type="PROSITE" id="PS51273">
    <property type="entry name" value="GATASE_TYPE_1"/>
    <property type="match status" value="1"/>
</dbReference>
<organism evidence="3 4">
    <name type="scientific">Nemorincola caseinilytica</name>
    <dbReference type="NCBI Taxonomy" id="2054315"/>
    <lineage>
        <taxon>Bacteria</taxon>
        <taxon>Pseudomonadati</taxon>
        <taxon>Bacteroidota</taxon>
        <taxon>Chitinophagia</taxon>
        <taxon>Chitinophagales</taxon>
        <taxon>Chitinophagaceae</taxon>
        <taxon>Nemorincola</taxon>
    </lineage>
</organism>
<comment type="caution">
    <text evidence="3">The sequence shown here is derived from an EMBL/GenBank/DDBJ whole genome shotgun (WGS) entry which is preliminary data.</text>
</comment>
<keyword evidence="1" id="KW-0315">Glutamine amidotransferase</keyword>
<dbReference type="InterPro" id="IPR017926">
    <property type="entry name" value="GATASE"/>
</dbReference>
<gene>
    <name evidence="3" type="ORF">GCM10023093_15400</name>
</gene>
<dbReference type="PANTHER" id="PTHR43418:SF4">
    <property type="entry name" value="MULTIFUNCTIONAL TRYPTOPHAN BIOSYNTHESIS PROTEIN"/>
    <property type="match status" value="1"/>
</dbReference>
<keyword evidence="4" id="KW-1185">Reference proteome</keyword>
<protein>
    <submittedName>
        <fullName evidence="3">Aminodeoxychorismate/anthranilate synthase component II</fullName>
    </submittedName>
</protein>
<evidence type="ECO:0000313" key="3">
    <source>
        <dbReference type="EMBL" id="GAA4464630.1"/>
    </source>
</evidence>
<dbReference type="InterPro" id="IPR029062">
    <property type="entry name" value="Class_I_gatase-like"/>
</dbReference>
<dbReference type="NCBIfam" id="TIGR00566">
    <property type="entry name" value="trpG_papA"/>
    <property type="match status" value="1"/>
</dbReference>
<dbReference type="PRINTS" id="PR00097">
    <property type="entry name" value="ANTSNTHASEII"/>
</dbReference>
<feature type="domain" description="Glutamine amidotransferase" evidence="2">
    <location>
        <begin position="3"/>
        <end position="182"/>
    </location>
</feature>
<sequence>MWVLIDNYDSFTRILWHYLLQTGHECAVYRNDEIGLDELRALAPERLIISPGPETPLQAGISMSAIAHFHDKIPILGVCLGHQALGMYFGARLVHAGYPMHGKTSQVRHTGHPLFAGIPSPFAAMRYHSLVIEGLEGTGLEAIAHTDDAIMAMTHTHYPCVGVQFHPESVGTEHGLQLIRNWACLS</sequence>
<proteinExistence type="predicted"/>
<dbReference type="PRINTS" id="PR00096">
    <property type="entry name" value="GATASE"/>
</dbReference>
<evidence type="ECO:0000256" key="1">
    <source>
        <dbReference type="ARBA" id="ARBA00022962"/>
    </source>
</evidence>
<reference evidence="4" key="1">
    <citation type="journal article" date="2019" name="Int. J. Syst. Evol. Microbiol.">
        <title>The Global Catalogue of Microorganisms (GCM) 10K type strain sequencing project: providing services to taxonomists for standard genome sequencing and annotation.</title>
        <authorList>
            <consortium name="The Broad Institute Genomics Platform"/>
            <consortium name="The Broad Institute Genome Sequencing Center for Infectious Disease"/>
            <person name="Wu L."/>
            <person name="Ma J."/>
        </authorList>
    </citation>
    <scope>NUCLEOTIDE SEQUENCE [LARGE SCALE GENOMIC DNA]</scope>
    <source>
        <strain evidence="4">JCM 32105</strain>
    </source>
</reference>
<accession>A0ABP8NBP4</accession>
<dbReference type="InterPro" id="IPR050472">
    <property type="entry name" value="Anth_synth/Amidotransfase"/>
</dbReference>
<dbReference type="PANTHER" id="PTHR43418">
    <property type="entry name" value="MULTIFUNCTIONAL TRYPTOPHAN BIOSYNTHESIS PROTEIN-RELATED"/>
    <property type="match status" value="1"/>
</dbReference>
<dbReference type="CDD" id="cd01743">
    <property type="entry name" value="GATase1_Anthranilate_Synthase"/>
    <property type="match status" value="1"/>
</dbReference>
<dbReference type="SUPFAM" id="SSF52317">
    <property type="entry name" value="Class I glutamine amidotransferase-like"/>
    <property type="match status" value="1"/>
</dbReference>
<dbReference type="InterPro" id="IPR006221">
    <property type="entry name" value="TrpG/PapA_dom"/>
</dbReference>
<dbReference type="RefSeq" id="WP_345081081.1">
    <property type="nucleotide sequence ID" value="NZ_BAABFA010000010.1"/>
</dbReference>
<evidence type="ECO:0000259" key="2">
    <source>
        <dbReference type="Pfam" id="PF00117"/>
    </source>
</evidence>
<evidence type="ECO:0000313" key="4">
    <source>
        <dbReference type="Proteomes" id="UP001500067"/>
    </source>
</evidence>
<dbReference type="Proteomes" id="UP001500067">
    <property type="component" value="Unassembled WGS sequence"/>
</dbReference>
<dbReference type="PRINTS" id="PR00099">
    <property type="entry name" value="CPSGATASE"/>
</dbReference>
<dbReference type="Gene3D" id="3.40.50.880">
    <property type="match status" value="1"/>
</dbReference>